<feature type="transmembrane region" description="Helical" evidence="6">
    <location>
        <begin position="103"/>
        <end position="126"/>
    </location>
</feature>
<evidence type="ECO:0000256" key="1">
    <source>
        <dbReference type="ARBA" id="ARBA00004141"/>
    </source>
</evidence>
<keyword evidence="4 6" id="KW-1133">Transmembrane helix</keyword>
<dbReference type="AlphaFoldDB" id="G0MEC7"/>
<dbReference type="Proteomes" id="UP000008068">
    <property type="component" value="Unassembled WGS sequence"/>
</dbReference>
<accession>G0MEC7</accession>
<evidence type="ECO:0000256" key="6">
    <source>
        <dbReference type="RuleBase" id="RU280813"/>
    </source>
</evidence>
<evidence type="ECO:0000313" key="8">
    <source>
        <dbReference type="Proteomes" id="UP000008068"/>
    </source>
</evidence>
<feature type="transmembrane region" description="Helical" evidence="6">
    <location>
        <begin position="138"/>
        <end position="159"/>
    </location>
</feature>
<keyword evidence="3 6" id="KW-0812">Transmembrane</keyword>
<dbReference type="GO" id="GO:0016020">
    <property type="term" value="C:membrane"/>
    <property type="evidence" value="ECO:0007669"/>
    <property type="project" value="UniProtKB-SubCell"/>
</dbReference>
<comment type="subcellular location">
    <subcellularLocation>
        <location evidence="1">Membrane</location>
        <topology evidence="1">Multi-pass membrane protein</topology>
    </subcellularLocation>
</comment>
<organism evidence="8">
    <name type="scientific">Caenorhabditis brenneri</name>
    <name type="common">Nematode worm</name>
    <dbReference type="NCBI Taxonomy" id="135651"/>
    <lineage>
        <taxon>Eukaryota</taxon>
        <taxon>Metazoa</taxon>
        <taxon>Ecdysozoa</taxon>
        <taxon>Nematoda</taxon>
        <taxon>Chromadorea</taxon>
        <taxon>Rhabditida</taxon>
        <taxon>Rhabditina</taxon>
        <taxon>Rhabditomorpha</taxon>
        <taxon>Rhabditoidea</taxon>
        <taxon>Rhabditidae</taxon>
        <taxon>Peloderinae</taxon>
        <taxon>Caenorhabditis</taxon>
    </lineage>
</organism>
<feature type="transmembrane region" description="Helical" evidence="6">
    <location>
        <begin position="17"/>
        <end position="43"/>
    </location>
</feature>
<dbReference type="OMA" id="HLIECTI"/>
<evidence type="ECO:0000256" key="4">
    <source>
        <dbReference type="ARBA" id="ARBA00022989"/>
    </source>
</evidence>
<dbReference type="InterPro" id="IPR051119">
    <property type="entry name" value="Nematode_SR-like"/>
</dbReference>
<dbReference type="GO" id="GO:0007606">
    <property type="term" value="P:sensory perception of chemical stimulus"/>
    <property type="evidence" value="ECO:0007669"/>
    <property type="project" value="UniProtKB-UniRule"/>
</dbReference>
<dbReference type="OrthoDB" id="5808804at2759"/>
<dbReference type="Pfam" id="PF02118">
    <property type="entry name" value="Srg"/>
    <property type="match status" value="1"/>
</dbReference>
<comment type="similarity">
    <text evidence="2 6">Belongs to the nematode receptor-like protein srg family.</text>
</comment>
<evidence type="ECO:0000256" key="3">
    <source>
        <dbReference type="ARBA" id="ARBA00022692"/>
    </source>
</evidence>
<gene>
    <name evidence="7" type="ORF">CAEBREN_22613</name>
</gene>
<reference evidence="8" key="1">
    <citation type="submission" date="2011-07" db="EMBL/GenBank/DDBJ databases">
        <authorList>
            <consortium name="Caenorhabditis brenneri Sequencing and Analysis Consortium"/>
            <person name="Wilson R.K."/>
        </authorList>
    </citation>
    <scope>NUCLEOTIDE SEQUENCE [LARGE SCALE GENOMIC DNA]</scope>
    <source>
        <strain evidence="8">PB2801</strain>
    </source>
</reference>
<name>G0MEC7_CAEBE</name>
<dbReference type="InParanoid" id="G0MEC7"/>
<evidence type="ECO:0000313" key="7">
    <source>
        <dbReference type="EMBL" id="EGT52192.1"/>
    </source>
</evidence>
<evidence type="ECO:0000256" key="2">
    <source>
        <dbReference type="ARBA" id="ARBA00005692"/>
    </source>
</evidence>
<evidence type="ECO:0000256" key="5">
    <source>
        <dbReference type="ARBA" id="ARBA00023136"/>
    </source>
</evidence>
<feature type="transmembrane region" description="Helical" evidence="6">
    <location>
        <begin position="63"/>
        <end position="91"/>
    </location>
</feature>
<dbReference type="PANTHER" id="PTHR31627">
    <property type="entry name" value="SERPENTINE RECEPTOR CLASS GAMMA-RELATED"/>
    <property type="match status" value="1"/>
</dbReference>
<dbReference type="InterPro" id="IPR000609">
    <property type="entry name" value="7TM_GPCR_serpentine_rcpt_Srg"/>
</dbReference>
<dbReference type="HOGENOM" id="CLU_1519216_0_0_1"/>
<proteinExistence type="inferred from homology"/>
<dbReference type="GO" id="GO:0004888">
    <property type="term" value="F:transmembrane signaling receptor activity"/>
    <property type="evidence" value="ECO:0007669"/>
    <property type="project" value="InterPro"/>
</dbReference>
<protein>
    <recommendedName>
        <fullName evidence="6">Serpentine receptor class gamma</fullName>
    </recommendedName>
</protein>
<dbReference type="eggNOG" id="ENOG502TGR1">
    <property type="taxonomic scope" value="Eukaryota"/>
</dbReference>
<keyword evidence="8" id="KW-1185">Reference proteome</keyword>
<comment type="caution">
    <text evidence="6">Lacks conserved residue(s) required for the propagation of feature annotation.</text>
</comment>
<sequence>MTCVILPMRHEKIWKSILYPCLVLLYVIPLDTTWLIVMARVYINPVSFGFSVNYKEIEGLPKLSLIHLIECTIGFGSVMIFFIVTLIGLTTLEYRLKSAEKSLTFVTMVMAFQTLVFASTQIYFAFFVSFLPEIRQTILLTIPFISDSITVFSPVGLVLTNGKLKADVFNFSQLRGSRSGSMTQPQSMVRINSRVNIL</sequence>
<dbReference type="PRINTS" id="PR00698">
    <property type="entry name" value="TMPROTEINSRG"/>
</dbReference>
<keyword evidence="5 6" id="KW-0472">Membrane</keyword>
<dbReference type="EMBL" id="GL379791">
    <property type="protein sequence ID" value="EGT52192.1"/>
    <property type="molecule type" value="Genomic_DNA"/>
</dbReference>
<dbReference type="PANTHER" id="PTHR31627:SF3">
    <property type="entry name" value="SERPENTINE RECEPTOR CLASS GAMMA-RELATED"/>
    <property type="match status" value="1"/>
</dbReference>